<evidence type="ECO:0000313" key="2">
    <source>
        <dbReference type="Proteomes" id="UP000828941"/>
    </source>
</evidence>
<accession>A0ACB9PYW0</accession>
<name>A0ACB9PYW0_BAUVA</name>
<dbReference type="EMBL" id="CM039427">
    <property type="protein sequence ID" value="KAI4353723.1"/>
    <property type="molecule type" value="Genomic_DNA"/>
</dbReference>
<gene>
    <name evidence="1" type="ORF">L6164_002654</name>
</gene>
<comment type="caution">
    <text evidence="1">The sequence shown here is derived from an EMBL/GenBank/DDBJ whole genome shotgun (WGS) entry which is preliminary data.</text>
</comment>
<dbReference type="Proteomes" id="UP000828941">
    <property type="component" value="Chromosome 2"/>
</dbReference>
<reference evidence="1 2" key="1">
    <citation type="journal article" date="2022" name="DNA Res.">
        <title>Chromosomal-level genome assembly of the orchid tree Bauhinia variegata (Leguminosae; Cercidoideae) supports the allotetraploid origin hypothesis of Bauhinia.</title>
        <authorList>
            <person name="Zhong Y."/>
            <person name="Chen Y."/>
            <person name="Zheng D."/>
            <person name="Pang J."/>
            <person name="Liu Y."/>
            <person name="Luo S."/>
            <person name="Meng S."/>
            <person name="Qian L."/>
            <person name="Wei D."/>
            <person name="Dai S."/>
            <person name="Zhou R."/>
        </authorList>
    </citation>
    <scope>NUCLEOTIDE SEQUENCE [LARGE SCALE GENOMIC DNA]</scope>
    <source>
        <strain evidence="1">BV-YZ2020</strain>
    </source>
</reference>
<evidence type="ECO:0000313" key="1">
    <source>
        <dbReference type="EMBL" id="KAI4353723.1"/>
    </source>
</evidence>
<keyword evidence="2" id="KW-1185">Reference proteome</keyword>
<proteinExistence type="predicted"/>
<protein>
    <submittedName>
        <fullName evidence="1">Uncharacterized protein</fullName>
    </submittedName>
</protein>
<organism evidence="1 2">
    <name type="scientific">Bauhinia variegata</name>
    <name type="common">Purple orchid tree</name>
    <name type="synonym">Phanera variegata</name>
    <dbReference type="NCBI Taxonomy" id="167791"/>
    <lineage>
        <taxon>Eukaryota</taxon>
        <taxon>Viridiplantae</taxon>
        <taxon>Streptophyta</taxon>
        <taxon>Embryophyta</taxon>
        <taxon>Tracheophyta</taxon>
        <taxon>Spermatophyta</taxon>
        <taxon>Magnoliopsida</taxon>
        <taxon>eudicotyledons</taxon>
        <taxon>Gunneridae</taxon>
        <taxon>Pentapetalae</taxon>
        <taxon>rosids</taxon>
        <taxon>fabids</taxon>
        <taxon>Fabales</taxon>
        <taxon>Fabaceae</taxon>
        <taxon>Cercidoideae</taxon>
        <taxon>Cercideae</taxon>
        <taxon>Bauhiniinae</taxon>
        <taxon>Bauhinia</taxon>
    </lineage>
</organism>
<sequence>MKTIFLAFFLLFALSTTLPSTAANLAYDTDGEPLKNGGTSYHIIPVFRGRGGGLELGKTGKETCPLTVVQARSELNPGLPAAFGSLINFPFIREDMNLSISFTEVPEDCVPKPSQWDIVEEFPIGWFVKVVGNERFVDSSKIKKYEKYGPLDYKLVYCPGAGNVCGDLGIHNRRLVVSDGNPFIVNFRKAFTESSVN</sequence>